<dbReference type="InterPro" id="IPR036411">
    <property type="entry name" value="TorD-like_sf"/>
</dbReference>
<dbReference type="PANTHER" id="PTHR34227:SF11">
    <property type="entry name" value="CHAPERONE PROTEIN TORD"/>
    <property type="match status" value="1"/>
</dbReference>
<dbReference type="Proteomes" id="UP000029224">
    <property type="component" value="Unassembled WGS sequence"/>
</dbReference>
<dbReference type="GO" id="GO:0005737">
    <property type="term" value="C:cytoplasm"/>
    <property type="evidence" value="ECO:0007669"/>
    <property type="project" value="UniProtKB-SubCell"/>
</dbReference>
<dbReference type="InterPro" id="IPR050289">
    <property type="entry name" value="TorD/DmsD_chaperones"/>
</dbReference>
<dbReference type="Pfam" id="PF02613">
    <property type="entry name" value="Nitrate_red_del"/>
    <property type="match status" value="1"/>
</dbReference>
<accession>A0A090TV13</accession>
<dbReference type="PANTHER" id="PTHR34227">
    <property type="entry name" value="CHAPERONE PROTEIN YCDY"/>
    <property type="match status" value="1"/>
</dbReference>
<name>A0A090TV13_9VIBR</name>
<dbReference type="InterPro" id="IPR023069">
    <property type="entry name" value="Chaperone_TorD"/>
</dbReference>
<evidence type="ECO:0000313" key="4">
    <source>
        <dbReference type="EMBL" id="GAL34827.1"/>
    </source>
</evidence>
<dbReference type="NCBIfam" id="NF003442">
    <property type="entry name" value="PRK04976.1"/>
    <property type="match status" value="1"/>
</dbReference>
<keyword evidence="2 3" id="KW-0143">Chaperone</keyword>
<gene>
    <name evidence="3" type="primary">torD</name>
    <name evidence="4" type="ORF">JCM19240_4377</name>
</gene>
<protein>
    <recommendedName>
        <fullName evidence="3">Chaperone protein TorD</fullName>
    </recommendedName>
</protein>
<evidence type="ECO:0000256" key="2">
    <source>
        <dbReference type="ARBA" id="ARBA00023186"/>
    </source>
</evidence>
<dbReference type="GO" id="GO:0051259">
    <property type="term" value="P:protein complex oligomerization"/>
    <property type="evidence" value="ECO:0007669"/>
    <property type="project" value="InterPro"/>
</dbReference>
<dbReference type="Gene3D" id="1.20.1280.20">
    <property type="entry name" value="HscB, C-terminal domain"/>
    <property type="match status" value="1"/>
</dbReference>
<evidence type="ECO:0000256" key="1">
    <source>
        <dbReference type="ARBA" id="ARBA00022490"/>
    </source>
</evidence>
<dbReference type="AlphaFoldDB" id="A0A090TV13"/>
<keyword evidence="1 3" id="KW-0963">Cytoplasm</keyword>
<comment type="similarity">
    <text evidence="3">Belongs to the TorD/DmsD family. TorD subfamily.</text>
</comment>
<comment type="subcellular location">
    <subcellularLocation>
        <location evidence="3">Cytoplasm</location>
    </subcellularLocation>
</comment>
<dbReference type="GO" id="GO:0006457">
    <property type="term" value="P:protein folding"/>
    <property type="evidence" value="ECO:0007669"/>
    <property type="project" value="UniProtKB-UniRule"/>
</dbReference>
<evidence type="ECO:0000256" key="3">
    <source>
        <dbReference type="HAMAP-Rule" id="MF_01150"/>
    </source>
</evidence>
<dbReference type="InterPro" id="IPR036386">
    <property type="entry name" value="HscB_C_sf"/>
</dbReference>
<reference evidence="4 5" key="1">
    <citation type="submission" date="2014-09" db="EMBL/GenBank/DDBJ databases">
        <title>Vibrio maritimus JCM 19240. (C210) whole genome shotgun sequence.</title>
        <authorList>
            <person name="Sawabe T."/>
            <person name="Meirelles P."/>
            <person name="Nakanishi M."/>
            <person name="Sayaka M."/>
            <person name="Hattori M."/>
            <person name="Ohkuma M."/>
        </authorList>
    </citation>
    <scope>NUCLEOTIDE SEQUENCE [LARGE SCALE GENOMIC DNA]</scope>
    <source>
        <strain evidence="4 5">JCM 19240</strain>
    </source>
</reference>
<comment type="function">
    <text evidence="3">Involved in the biogenesis of TorA. Acts on TorA before the insertion of the molybdenum cofactor and, as a result, probably favors a conformation of the apoenzyme that is competent for acquiring the cofactor.</text>
</comment>
<organism evidence="4 5">
    <name type="scientific">Vibrio maritimus</name>
    <dbReference type="NCBI Taxonomy" id="990268"/>
    <lineage>
        <taxon>Bacteria</taxon>
        <taxon>Pseudomonadati</taxon>
        <taxon>Pseudomonadota</taxon>
        <taxon>Gammaproteobacteria</taxon>
        <taxon>Vibrionales</taxon>
        <taxon>Vibrionaceae</taxon>
        <taxon>Vibrio</taxon>
    </lineage>
</organism>
<reference evidence="4 5" key="2">
    <citation type="submission" date="2014-09" db="EMBL/GenBank/DDBJ databases">
        <authorList>
            <consortium name="NBRP consortium"/>
            <person name="Sawabe T."/>
            <person name="Meirelles P."/>
            <person name="Nakanishi M."/>
            <person name="Sayaka M."/>
            <person name="Hattori M."/>
            <person name="Ohkuma M."/>
        </authorList>
    </citation>
    <scope>NUCLEOTIDE SEQUENCE [LARGE SCALE GENOMIC DNA]</scope>
    <source>
        <strain evidence="4 5">JCM 19240</strain>
    </source>
</reference>
<dbReference type="SUPFAM" id="SSF89155">
    <property type="entry name" value="TorD-like"/>
    <property type="match status" value="1"/>
</dbReference>
<dbReference type="EMBL" id="BBMT01000005">
    <property type="protein sequence ID" value="GAL34827.1"/>
    <property type="molecule type" value="Genomic_DNA"/>
</dbReference>
<evidence type="ECO:0000313" key="5">
    <source>
        <dbReference type="Proteomes" id="UP000029224"/>
    </source>
</evidence>
<dbReference type="InterPro" id="IPR020945">
    <property type="entry name" value="DMSO/NO3_reduct_chaperone"/>
</dbReference>
<sequence>MQEIKAFNEQRAEIYWWLSSLFASELTDDELSKYHSPEIRSFLTGLGENPSLSEPIKTFTDSLNRLQVREDAQLELSADFCDLFLKTDKHGALPYASMYIGTSGLLNDQPAQDMVDLLAKHGIAVNKDLNEPADHLAIELDFLGNLIIRSNELENDAHMNDALHEQADFINTHLMSWLPQFVKKCQQFDEFGFYAAAASLLHAFCQLDLTYLADEND</sequence>
<dbReference type="HAMAP" id="MF_01150">
    <property type="entry name" value="TorD"/>
    <property type="match status" value="1"/>
</dbReference>
<comment type="caution">
    <text evidence="4">The sequence shown here is derived from an EMBL/GenBank/DDBJ whole genome shotgun (WGS) entry which is preliminary data.</text>
</comment>
<proteinExistence type="inferred from homology"/>
<dbReference type="OrthoDB" id="7849731at2"/>
<dbReference type="Gene3D" id="1.20.120.1820">
    <property type="match status" value="1"/>
</dbReference>
<keyword evidence="5" id="KW-1185">Reference proteome</keyword>